<protein>
    <submittedName>
        <fullName evidence="2">Uncharacterized protein</fullName>
    </submittedName>
</protein>
<evidence type="ECO:0000313" key="3">
    <source>
        <dbReference type="Proteomes" id="UP001234178"/>
    </source>
</evidence>
<proteinExistence type="predicted"/>
<evidence type="ECO:0000256" key="1">
    <source>
        <dbReference type="SAM" id="MobiDB-lite"/>
    </source>
</evidence>
<dbReference type="Proteomes" id="UP001234178">
    <property type="component" value="Unassembled WGS sequence"/>
</dbReference>
<name>A0ABR0ATC3_9CRUS</name>
<keyword evidence="3" id="KW-1185">Reference proteome</keyword>
<accession>A0ABR0ATC3</accession>
<reference evidence="2 3" key="1">
    <citation type="journal article" date="2023" name="Nucleic Acids Res.">
        <title>The hologenome of Daphnia magna reveals possible DNA methylation and microbiome-mediated evolution of the host genome.</title>
        <authorList>
            <person name="Chaturvedi A."/>
            <person name="Li X."/>
            <person name="Dhandapani V."/>
            <person name="Marshall H."/>
            <person name="Kissane S."/>
            <person name="Cuenca-Cambronero M."/>
            <person name="Asole G."/>
            <person name="Calvet F."/>
            <person name="Ruiz-Romero M."/>
            <person name="Marangio P."/>
            <person name="Guigo R."/>
            <person name="Rago D."/>
            <person name="Mirbahai L."/>
            <person name="Eastwood N."/>
            <person name="Colbourne J.K."/>
            <person name="Zhou J."/>
            <person name="Mallon E."/>
            <person name="Orsini L."/>
        </authorList>
    </citation>
    <scope>NUCLEOTIDE SEQUENCE [LARGE SCALE GENOMIC DNA]</scope>
    <source>
        <strain evidence="2">LRV0_1</strain>
    </source>
</reference>
<comment type="caution">
    <text evidence="2">The sequence shown here is derived from an EMBL/GenBank/DDBJ whole genome shotgun (WGS) entry which is preliminary data.</text>
</comment>
<sequence>MDFSHLIRGTREFFQGHPGKPKDNGVGIAPPFINFPEAKNGVKMNHETSYNLQSHSQVIKSNCPTQPSIHGTVSQYYPAPYSKNFTSKQQSQSSQQVDEFHAPNMEVKHHTWIQSTAVYPAHTPRIPYAEQKVWQQTIYSEDGDVSSNTRLNYNPPIPAVFATNPRVVTPASCQGHQQQVSVKNNECMVPAVNNLHRELPESGDCSSYSSNFVRPAFVQDFRSNNIHQSQRTVASRDNVNLMSFRESGCQPTFGKFYNQPLHLASDRRNQAEHTPASVSCDCLFNRPCPLHRYSKQQDIPTLERQSSEWGSKIQNISIENKLTRQKYEYTSLGIPDERPKVLQNPEMMKHPPKQTPLQQNYQIQELPKTTSSNIAFASFRANVEADVPSRLSTDFRPHRQAYLNELSGMRTGNNLDSEVGGVSVIQQPKNCTAVSSVEATKKNEERMSVINYPKQRYLSNSSITLPNVLFSKNGKNNSISADVLVSWPKKELATHECKSLQSGASGVSQMQQNQVCIAVDYSNNRSPDRQPDRITNPPNLKMPSLGKSVIHISSTDKFLIDATPIKSDPIVSDEKWEEWKSSFDTEWNAFVQDLAASGNIKRIHRVTQPIPRKIKRREKAEPKPIKRSLDTKLLTITDFSSDEDIPLSLRRKTKEDKCNKIF</sequence>
<gene>
    <name evidence="2" type="ORF">OUZ56_017626</name>
</gene>
<dbReference type="EMBL" id="JAOYFB010000038">
    <property type="protein sequence ID" value="KAK4028346.1"/>
    <property type="molecule type" value="Genomic_DNA"/>
</dbReference>
<feature type="region of interest" description="Disordered" evidence="1">
    <location>
        <begin position="522"/>
        <end position="541"/>
    </location>
</feature>
<evidence type="ECO:0000313" key="2">
    <source>
        <dbReference type="EMBL" id="KAK4028346.1"/>
    </source>
</evidence>
<organism evidence="2 3">
    <name type="scientific">Daphnia magna</name>
    <dbReference type="NCBI Taxonomy" id="35525"/>
    <lineage>
        <taxon>Eukaryota</taxon>
        <taxon>Metazoa</taxon>
        <taxon>Ecdysozoa</taxon>
        <taxon>Arthropoda</taxon>
        <taxon>Crustacea</taxon>
        <taxon>Branchiopoda</taxon>
        <taxon>Diplostraca</taxon>
        <taxon>Cladocera</taxon>
        <taxon>Anomopoda</taxon>
        <taxon>Daphniidae</taxon>
        <taxon>Daphnia</taxon>
    </lineage>
</organism>